<evidence type="ECO:0000313" key="2">
    <source>
        <dbReference type="EMBL" id="MBB3105900.1"/>
    </source>
</evidence>
<keyword evidence="3" id="KW-1185">Reference proteome</keyword>
<reference evidence="2 3" key="1">
    <citation type="submission" date="2020-08" db="EMBL/GenBank/DDBJ databases">
        <title>Genomic Encyclopedia of Type Strains, Phase III (KMG-III): the genomes of soil and plant-associated and newly described type strains.</title>
        <authorList>
            <person name="Whitman W."/>
        </authorList>
    </citation>
    <scope>NUCLEOTIDE SEQUENCE [LARGE SCALE GENOMIC DNA]</scope>
    <source>
        <strain evidence="2 3">CECT 5885</strain>
    </source>
</reference>
<name>A0A839TAG2_9GAMM</name>
<evidence type="ECO:0000256" key="1">
    <source>
        <dbReference type="SAM" id="SignalP"/>
    </source>
</evidence>
<dbReference type="EMBL" id="JACHXL010000001">
    <property type="protein sequence ID" value="MBB3105900.1"/>
    <property type="molecule type" value="Genomic_DNA"/>
</dbReference>
<feature type="chain" id="PRO_5032284383" evidence="1">
    <location>
        <begin position="20"/>
        <end position="64"/>
    </location>
</feature>
<keyword evidence="1" id="KW-0732">Signal</keyword>
<evidence type="ECO:0000313" key="3">
    <source>
        <dbReference type="Proteomes" id="UP000588111"/>
    </source>
</evidence>
<accession>A0A839TAG2</accession>
<feature type="signal peptide" evidence="1">
    <location>
        <begin position="1"/>
        <end position="19"/>
    </location>
</feature>
<comment type="caution">
    <text evidence="2">The sequence shown here is derived from an EMBL/GenBank/DDBJ whole genome shotgun (WGS) entry which is preliminary data.</text>
</comment>
<proteinExistence type="predicted"/>
<sequence>MSFIRLCTFSLIVSASVSACNSYKKVSLNNKAHVVQASETIIGEVMEVMKKRTTEVSIRDCLEY</sequence>
<protein>
    <submittedName>
        <fullName evidence="2">Uncharacterized protein</fullName>
    </submittedName>
</protein>
<dbReference type="PROSITE" id="PS51257">
    <property type="entry name" value="PROKAR_LIPOPROTEIN"/>
    <property type="match status" value="1"/>
</dbReference>
<gene>
    <name evidence="2" type="ORF">FHS24_000391</name>
</gene>
<dbReference type="Proteomes" id="UP000588111">
    <property type="component" value="Unassembled WGS sequence"/>
</dbReference>
<dbReference type="AlphaFoldDB" id="A0A839TAG2"/>
<organism evidence="2 3">
    <name type="scientific">Psychrobacter luti</name>
    <dbReference type="NCBI Taxonomy" id="198481"/>
    <lineage>
        <taxon>Bacteria</taxon>
        <taxon>Pseudomonadati</taxon>
        <taxon>Pseudomonadota</taxon>
        <taxon>Gammaproteobacteria</taxon>
        <taxon>Moraxellales</taxon>
        <taxon>Moraxellaceae</taxon>
        <taxon>Psychrobacter</taxon>
    </lineage>
</organism>